<feature type="region of interest" description="Disordered" evidence="2">
    <location>
        <begin position="171"/>
        <end position="203"/>
    </location>
</feature>
<comment type="caution">
    <text evidence="3">The sequence shown here is derived from an EMBL/GenBank/DDBJ whole genome shotgun (WGS) entry which is preliminary data.</text>
</comment>
<feature type="coiled-coil region" evidence="1">
    <location>
        <begin position="296"/>
        <end position="362"/>
    </location>
</feature>
<evidence type="ECO:0000313" key="3">
    <source>
        <dbReference type="EMBL" id="KAI0305200.1"/>
    </source>
</evidence>
<feature type="region of interest" description="Disordered" evidence="2">
    <location>
        <begin position="208"/>
        <end position="227"/>
    </location>
</feature>
<sequence length="506" mass="56335">MFTYAPKLVQQRAAPPPVNERTSSQIPLSAPRSRTSSLHPSPTPTTPLSIPTPQNQTPLPLTTPAPRRSPEPWVDALKEDVEAEFSLFLVDDIKAEKDAALAAATTPEQRVTIQREYNESMADIRAQARAEFQRRVEAERERRLLSHFHGKDALISEQQNIMESIVRENLRKEASQQPLASSPPRSQTPIQAQPQPQSHFSQLSQPIPIPAQRSSSRNGAPFGSVGGRSVSFGNTQFASSSSSSSSRPFPTQQISSRPLLPPAASPATSISSSSISSSVSSVSELSSSHGSSYMRNAEMDRQYEEHRAAVQRREEEVRRKEAIARRRAEEARLREEAAARHEEDARRKIEEAARRIREAELREQQVRAWEARARKEMGLVQKEAEAARIRSHSHVEIAAATGPRITKVFSKEAWQQQRLGSGVPIAATTTMNTPTVHRGEVKYRTLGRDRHSGFKQDTVSIHPFDPFVRSFVRPSVRPSVVVVASVIAKMAGRESWFTSSSCARRF</sequence>
<organism evidence="3 4">
    <name type="scientific">Multifurca ochricompacta</name>
    <dbReference type="NCBI Taxonomy" id="376703"/>
    <lineage>
        <taxon>Eukaryota</taxon>
        <taxon>Fungi</taxon>
        <taxon>Dikarya</taxon>
        <taxon>Basidiomycota</taxon>
        <taxon>Agaricomycotina</taxon>
        <taxon>Agaricomycetes</taxon>
        <taxon>Russulales</taxon>
        <taxon>Russulaceae</taxon>
        <taxon>Multifurca</taxon>
    </lineage>
</organism>
<proteinExistence type="predicted"/>
<feature type="compositionally biased region" description="Low complexity" evidence="2">
    <location>
        <begin position="31"/>
        <end position="66"/>
    </location>
</feature>
<protein>
    <submittedName>
        <fullName evidence="3">Uncharacterized protein</fullName>
    </submittedName>
</protein>
<keyword evidence="1" id="KW-0175">Coiled coil</keyword>
<dbReference type="AlphaFoldDB" id="A0AAD4M833"/>
<keyword evidence="4" id="KW-1185">Reference proteome</keyword>
<name>A0AAD4M833_9AGAM</name>
<dbReference type="Proteomes" id="UP001203297">
    <property type="component" value="Unassembled WGS sequence"/>
</dbReference>
<gene>
    <name evidence="3" type="ORF">B0F90DRAFT_1666665</name>
</gene>
<feature type="region of interest" description="Disordered" evidence="2">
    <location>
        <begin position="1"/>
        <end position="71"/>
    </location>
</feature>
<feature type="compositionally biased region" description="Low complexity" evidence="2">
    <location>
        <begin position="265"/>
        <end position="292"/>
    </location>
</feature>
<accession>A0AAD4M833</accession>
<feature type="region of interest" description="Disordered" evidence="2">
    <location>
        <begin position="236"/>
        <end position="294"/>
    </location>
</feature>
<feature type="compositionally biased region" description="Low complexity" evidence="2">
    <location>
        <begin position="236"/>
        <end position="246"/>
    </location>
</feature>
<evidence type="ECO:0000256" key="1">
    <source>
        <dbReference type="SAM" id="Coils"/>
    </source>
</evidence>
<feature type="compositionally biased region" description="Polar residues" evidence="2">
    <location>
        <begin position="175"/>
        <end position="203"/>
    </location>
</feature>
<reference evidence="3" key="1">
    <citation type="journal article" date="2022" name="New Phytol.">
        <title>Evolutionary transition to the ectomycorrhizal habit in the genomes of a hyperdiverse lineage of mushroom-forming fungi.</title>
        <authorList>
            <person name="Looney B."/>
            <person name="Miyauchi S."/>
            <person name="Morin E."/>
            <person name="Drula E."/>
            <person name="Courty P.E."/>
            <person name="Kohler A."/>
            <person name="Kuo A."/>
            <person name="LaButti K."/>
            <person name="Pangilinan J."/>
            <person name="Lipzen A."/>
            <person name="Riley R."/>
            <person name="Andreopoulos W."/>
            <person name="He G."/>
            <person name="Johnson J."/>
            <person name="Nolan M."/>
            <person name="Tritt A."/>
            <person name="Barry K.W."/>
            <person name="Grigoriev I.V."/>
            <person name="Nagy L.G."/>
            <person name="Hibbett D."/>
            <person name="Henrissat B."/>
            <person name="Matheny P.B."/>
            <person name="Labbe J."/>
            <person name="Martin F.M."/>
        </authorList>
    </citation>
    <scope>NUCLEOTIDE SEQUENCE</scope>
    <source>
        <strain evidence="3">BPL690</strain>
    </source>
</reference>
<evidence type="ECO:0000313" key="4">
    <source>
        <dbReference type="Proteomes" id="UP001203297"/>
    </source>
</evidence>
<dbReference type="EMBL" id="WTXG01000006">
    <property type="protein sequence ID" value="KAI0305200.1"/>
    <property type="molecule type" value="Genomic_DNA"/>
</dbReference>
<evidence type="ECO:0000256" key="2">
    <source>
        <dbReference type="SAM" id="MobiDB-lite"/>
    </source>
</evidence>